<comment type="caution">
    <text evidence="10">The sequence shown here is derived from an EMBL/GenBank/DDBJ whole genome shotgun (WGS) entry which is preliminary data.</text>
</comment>
<dbReference type="Pfam" id="PF13632">
    <property type="entry name" value="Glyco_trans_2_3"/>
    <property type="match status" value="1"/>
</dbReference>
<comment type="subcellular location">
    <subcellularLocation>
        <location evidence="1">Membrane</location>
        <topology evidence="1">Multi-pass membrane protein</topology>
    </subcellularLocation>
</comment>
<feature type="transmembrane region" description="Helical" evidence="8">
    <location>
        <begin position="380"/>
        <end position="398"/>
    </location>
</feature>
<evidence type="ECO:0000256" key="4">
    <source>
        <dbReference type="ARBA" id="ARBA00022692"/>
    </source>
</evidence>
<evidence type="ECO:0000256" key="2">
    <source>
        <dbReference type="ARBA" id="ARBA00022676"/>
    </source>
</evidence>
<feature type="region of interest" description="Disordered" evidence="7">
    <location>
        <begin position="514"/>
        <end position="546"/>
    </location>
</feature>
<dbReference type="PANTHER" id="PTHR43867">
    <property type="entry name" value="CELLULOSE SYNTHASE CATALYTIC SUBUNIT A [UDP-FORMING]"/>
    <property type="match status" value="1"/>
</dbReference>
<keyword evidence="2" id="KW-0328">Glycosyltransferase</keyword>
<keyword evidence="6 8" id="KW-0472">Membrane</keyword>
<dbReference type="InterPro" id="IPR050321">
    <property type="entry name" value="Glycosyltr_2/OpgH_subfam"/>
</dbReference>
<evidence type="ECO:0000313" key="10">
    <source>
        <dbReference type="EMBL" id="NEM90712.1"/>
    </source>
</evidence>
<feature type="transmembrane region" description="Helical" evidence="8">
    <location>
        <begin position="485"/>
        <end position="510"/>
    </location>
</feature>
<dbReference type="PANTHER" id="PTHR43867:SF2">
    <property type="entry name" value="CELLULOSE SYNTHASE CATALYTIC SUBUNIT A [UDP-FORMING]"/>
    <property type="match status" value="1"/>
</dbReference>
<accession>A0A7C9PM61</accession>
<evidence type="ECO:0000256" key="7">
    <source>
        <dbReference type="SAM" id="MobiDB-lite"/>
    </source>
</evidence>
<evidence type="ECO:0000256" key="3">
    <source>
        <dbReference type="ARBA" id="ARBA00022679"/>
    </source>
</evidence>
<keyword evidence="4 8" id="KW-0812">Transmembrane</keyword>
<feature type="transmembrane region" description="Helical" evidence="8">
    <location>
        <begin position="349"/>
        <end position="368"/>
    </location>
</feature>
<dbReference type="Gene3D" id="3.90.550.10">
    <property type="entry name" value="Spore Coat Polysaccharide Biosynthesis Protein SpsA, Chain A"/>
    <property type="match status" value="1"/>
</dbReference>
<evidence type="ECO:0000256" key="6">
    <source>
        <dbReference type="ARBA" id="ARBA00023136"/>
    </source>
</evidence>
<dbReference type="InterPro" id="IPR029044">
    <property type="entry name" value="Nucleotide-diphossugar_trans"/>
</dbReference>
<dbReference type="GO" id="GO:0016758">
    <property type="term" value="F:hexosyltransferase activity"/>
    <property type="evidence" value="ECO:0007669"/>
    <property type="project" value="TreeGrafter"/>
</dbReference>
<feature type="transmembrane region" description="Helical" evidence="8">
    <location>
        <begin position="410"/>
        <end position="434"/>
    </location>
</feature>
<evidence type="ECO:0000256" key="1">
    <source>
        <dbReference type="ARBA" id="ARBA00004141"/>
    </source>
</evidence>
<protein>
    <submittedName>
        <fullName evidence="10">Glycosyltransferase</fullName>
    </submittedName>
</protein>
<dbReference type="RefSeq" id="WP_163472330.1">
    <property type="nucleotide sequence ID" value="NZ_JAAGWZ010000001.1"/>
</dbReference>
<dbReference type="InterPro" id="IPR001173">
    <property type="entry name" value="Glyco_trans_2-like"/>
</dbReference>
<dbReference type="AlphaFoldDB" id="A0A7C9PM61"/>
<keyword evidence="3 10" id="KW-0808">Transferase</keyword>
<evidence type="ECO:0000259" key="9">
    <source>
        <dbReference type="Pfam" id="PF13632"/>
    </source>
</evidence>
<feature type="domain" description="Glycosyltransferase 2-like" evidence="9">
    <location>
        <begin position="181"/>
        <end position="418"/>
    </location>
</feature>
<dbReference type="GO" id="GO:0005886">
    <property type="term" value="C:plasma membrane"/>
    <property type="evidence" value="ECO:0007669"/>
    <property type="project" value="TreeGrafter"/>
</dbReference>
<dbReference type="EMBL" id="JAAGWZ010000001">
    <property type="protein sequence ID" value="NEM90712.1"/>
    <property type="molecule type" value="Genomic_DNA"/>
</dbReference>
<feature type="transmembrane region" description="Helical" evidence="8">
    <location>
        <begin position="455"/>
        <end position="479"/>
    </location>
</feature>
<evidence type="ECO:0000313" key="11">
    <source>
        <dbReference type="Proteomes" id="UP000479756"/>
    </source>
</evidence>
<keyword evidence="5 8" id="KW-1133">Transmembrane helix</keyword>
<organism evidence="10 11">
    <name type="scientific">Galbitalea soli</name>
    <dbReference type="NCBI Taxonomy" id="1268042"/>
    <lineage>
        <taxon>Bacteria</taxon>
        <taxon>Bacillati</taxon>
        <taxon>Actinomycetota</taxon>
        <taxon>Actinomycetes</taxon>
        <taxon>Micrococcales</taxon>
        <taxon>Microbacteriaceae</taxon>
        <taxon>Galbitalea</taxon>
    </lineage>
</organism>
<proteinExistence type="predicted"/>
<gene>
    <name evidence="10" type="ORF">G3T37_05020</name>
</gene>
<reference evidence="10 11" key="1">
    <citation type="journal article" date="2014" name="Int. J. Syst. Evol. Microbiol.">
        <title>Description of Galbitalea soli gen. nov., sp. nov., and Frondihabitans sucicola sp. nov.</title>
        <authorList>
            <person name="Kim S.J."/>
            <person name="Lim J.M."/>
            <person name="Ahn J.H."/>
            <person name="Weon H.Y."/>
            <person name="Hamada M."/>
            <person name="Suzuki K."/>
            <person name="Ahn T.Y."/>
            <person name="Kwon S.W."/>
        </authorList>
    </citation>
    <scope>NUCLEOTIDE SEQUENCE [LARGE SCALE GENOMIC DNA]</scope>
    <source>
        <strain evidence="10 11">NBRC 108727</strain>
    </source>
</reference>
<name>A0A7C9PM61_9MICO</name>
<dbReference type="SUPFAM" id="SSF53448">
    <property type="entry name" value="Nucleotide-diphospho-sugar transferases"/>
    <property type="match status" value="1"/>
</dbReference>
<dbReference type="CDD" id="cd06421">
    <property type="entry name" value="CESA_CelA_like"/>
    <property type="match status" value="1"/>
</dbReference>
<keyword evidence="11" id="KW-1185">Reference proteome</keyword>
<dbReference type="Proteomes" id="UP000479756">
    <property type="component" value="Unassembled WGS sequence"/>
</dbReference>
<evidence type="ECO:0000256" key="5">
    <source>
        <dbReference type="ARBA" id="ARBA00022989"/>
    </source>
</evidence>
<feature type="transmembrane region" description="Helical" evidence="8">
    <location>
        <begin position="7"/>
        <end position="27"/>
    </location>
</feature>
<sequence>MTRAERACYRVLMTLGGATGLAFYAWWLQPEHLPHNASGLGHLLDVGIFAVLTAVLSHRAFMELYTWVVIRRIEPRRAAPRPQEGLRVAFITTFVPGAEGLDLLARTLPGMLAADYPHDTWLLDEGGDEDARALCEALGVRYFSRRGIRAYNLVAGPFTAKTKGGNHNAWYEEVGHEYDVVAQIDTDFVPRRDFLTATLGYFRDPRIGWIGTPQIYGNTDSFIARGAAQQQFGFYGPVMRGLSGRRTANMIGANHVVRVAALADIRFYAGHLTEDLLTGMRLHAAGWRSVYVPEPLAIGEGPETWQAYFSQQMRWASGCMDVLRWHSPRLVRRMPRAQALLSLALQQGYFSGLASALGIALLAAYFFGGIEISRVPLLGLIEWGGPFLAMRVLILLWMQRFTVRPTLERGLHLAGHVLSLAAWPIYLLAFVGVARSRPLAFRVTPKGGVSQRSVGLLRLFRPHLVLALVSLACVVAGLLRPEPSAVLMAWAIINTVTLGSFVVMATLATIRRRGRGRARGHEHPPALSRPDSGATAPGMPVSATAP</sequence>
<evidence type="ECO:0000256" key="8">
    <source>
        <dbReference type="SAM" id="Phobius"/>
    </source>
</evidence>